<dbReference type="InterPro" id="IPR054549">
    <property type="entry name" value="UVB_sens_RUS_dom"/>
</dbReference>
<evidence type="ECO:0000256" key="2">
    <source>
        <dbReference type="ARBA" id="ARBA00007558"/>
    </source>
</evidence>
<dbReference type="Pfam" id="PF04884">
    <property type="entry name" value="UVB_sens_prot"/>
    <property type="match status" value="1"/>
</dbReference>
<gene>
    <name evidence="9" type="ORF">SAY87_013169</name>
</gene>
<dbReference type="PANTHER" id="PTHR12770:SF31">
    <property type="entry name" value="RUS FAMILY MEMBER 1"/>
    <property type="match status" value="1"/>
</dbReference>
<dbReference type="GO" id="GO:0016020">
    <property type="term" value="C:membrane"/>
    <property type="evidence" value="ECO:0007669"/>
    <property type="project" value="UniProtKB-SubCell"/>
</dbReference>
<dbReference type="Proteomes" id="UP001345219">
    <property type="component" value="Chromosome 11"/>
</dbReference>
<evidence type="ECO:0000259" key="8">
    <source>
        <dbReference type="Pfam" id="PF24160"/>
    </source>
</evidence>
<dbReference type="PANTHER" id="PTHR12770">
    <property type="entry name" value="RUS1 FAMILY PROTEIN C16ORF58"/>
    <property type="match status" value="1"/>
</dbReference>
<proteinExistence type="inferred from homology"/>
<comment type="caution">
    <text evidence="9">The sequence shown here is derived from an EMBL/GenBank/DDBJ whole genome shotgun (WGS) entry which is preliminary data.</text>
</comment>
<keyword evidence="3 6" id="KW-0812">Transmembrane</keyword>
<keyword evidence="10" id="KW-1185">Reference proteome</keyword>
<feature type="domain" description="Root UVB sensitive protein C-terminal" evidence="8">
    <location>
        <begin position="296"/>
        <end position="466"/>
    </location>
</feature>
<evidence type="ECO:0000313" key="10">
    <source>
        <dbReference type="Proteomes" id="UP001345219"/>
    </source>
</evidence>
<dbReference type="EMBL" id="JAXIOK010000008">
    <property type="protein sequence ID" value="KAK4763731.1"/>
    <property type="molecule type" value="Genomic_DNA"/>
</dbReference>
<dbReference type="Pfam" id="PF24160">
    <property type="entry name" value="UVB_sens_C"/>
    <property type="match status" value="1"/>
</dbReference>
<reference evidence="9 10" key="1">
    <citation type="journal article" date="2023" name="Hortic Res">
        <title>Pangenome of water caltrop reveals structural variations and asymmetric subgenome divergence after allopolyploidization.</title>
        <authorList>
            <person name="Zhang X."/>
            <person name="Chen Y."/>
            <person name="Wang L."/>
            <person name="Yuan Y."/>
            <person name="Fang M."/>
            <person name="Shi L."/>
            <person name="Lu R."/>
            <person name="Comes H.P."/>
            <person name="Ma Y."/>
            <person name="Chen Y."/>
            <person name="Huang G."/>
            <person name="Zhou Y."/>
            <person name="Zheng Z."/>
            <person name="Qiu Y."/>
        </authorList>
    </citation>
    <scope>NUCLEOTIDE SEQUENCE [LARGE SCALE GENOMIC DNA]</scope>
    <source>
        <tissue evidence="9">Roots</tissue>
    </source>
</reference>
<organism evidence="9 10">
    <name type="scientific">Trapa incisa</name>
    <dbReference type="NCBI Taxonomy" id="236973"/>
    <lineage>
        <taxon>Eukaryota</taxon>
        <taxon>Viridiplantae</taxon>
        <taxon>Streptophyta</taxon>
        <taxon>Embryophyta</taxon>
        <taxon>Tracheophyta</taxon>
        <taxon>Spermatophyta</taxon>
        <taxon>Magnoliopsida</taxon>
        <taxon>eudicotyledons</taxon>
        <taxon>Gunneridae</taxon>
        <taxon>Pentapetalae</taxon>
        <taxon>rosids</taxon>
        <taxon>malvids</taxon>
        <taxon>Myrtales</taxon>
        <taxon>Lythraceae</taxon>
        <taxon>Trapa</taxon>
    </lineage>
</organism>
<sequence length="476" mass="53073">MAGPGKRENLVSPSLRSDPDNDAIVLEEWNGSSSTKLSRTAIITAAPSLSIQRCGNRFNHVWRRILEAFVPEGFPSSVTPDYAPFQVWDSLQGLSTYIRTMLSTQALLSAIGVGEKSATVLGATFQWFLRDLTGMVGGILFTFYQGSNLDSDAKMWRLVADLMNDLGMLMDLVSPLYPSAFVFVVCLGSLSRSFTGVASGATRAALTQHFALQNNAADISAKEGSQEAVATMVGMAIGMLLARMTMGHPIFIWISFLSLTIFHMYANYKAVQCLALTSLNMERSSILLQHFTRTGQVLSPTQISKREHILPTWMATWSPKNTFLHRRIKLGARVSFLDKQEIMDLMQSAKCRQKKGRYLLVEKKGNISIIMHRDATASDVLQSFIHALVEGQMKMDHSSGYSESQTWIDKNYADFLQKVPEFPSAYTWNMQITSSLTEVLPILQLNSSGWNTERLLSPSIIWRANWSSHSVDEKID</sequence>
<comment type="similarity">
    <text evidence="2">Belongs to the RUS1 family.</text>
</comment>
<feature type="transmembrane region" description="Helical" evidence="6">
    <location>
        <begin position="250"/>
        <end position="268"/>
    </location>
</feature>
<feature type="domain" description="Protein root UVB sensitive/RUS" evidence="7">
    <location>
        <begin position="59"/>
        <end position="294"/>
    </location>
</feature>
<comment type="subcellular location">
    <subcellularLocation>
        <location evidence="1">Membrane</location>
    </subcellularLocation>
</comment>
<name>A0AAN7KGL8_9MYRT</name>
<evidence type="ECO:0000256" key="3">
    <source>
        <dbReference type="ARBA" id="ARBA00022692"/>
    </source>
</evidence>
<evidence type="ECO:0000256" key="6">
    <source>
        <dbReference type="SAM" id="Phobius"/>
    </source>
</evidence>
<dbReference type="InterPro" id="IPR055412">
    <property type="entry name" value="UVB_sens_C"/>
</dbReference>
<evidence type="ECO:0000256" key="1">
    <source>
        <dbReference type="ARBA" id="ARBA00004370"/>
    </source>
</evidence>
<keyword evidence="5 6" id="KW-0472">Membrane</keyword>
<dbReference type="InterPro" id="IPR006968">
    <property type="entry name" value="RUS_fam"/>
</dbReference>
<protein>
    <recommendedName>
        <fullName evidence="11">Protein root UVB sensitive 3</fullName>
    </recommendedName>
</protein>
<keyword evidence="4 6" id="KW-1133">Transmembrane helix</keyword>
<evidence type="ECO:0000313" key="9">
    <source>
        <dbReference type="EMBL" id="KAK4763731.1"/>
    </source>
</evidence>
<evidence type="ECO:0000256" key="5">
    <source>
        <dbReference type="ARBA" id="ARBA00023136"/>
    </source>
</evidence>
<evidence type="ECO:0000256" key="4">
    <source>
        <dbReference type="ARBA" id="ARBA00022989"/>
    </source>
</evidence>
<accession>A0AAN7KGL8</accession>
<dbReference type="AlphaFoldDB" id="A0AAN7KGL8"/>
<evidence type="ECO:0008006" key="11">
    <source>
        <dbReference type="Google" id="ProtNLM"/>
    </source>
</evidence>
<evidence type="ECO:0000259" key="7">
    <source>
        <dbReference type="Pfam" id="PF04884"/>
    </source>
</evidence>